<dbReference type="InterPro" id="IPR014719">
    <property type="entry name" value="Ribosomal_bL12_C/ClpS-like"/>
</dbReference>
<comment type="catalytic activity">
    <reaction evidence="23">
        <text>(S)-malate(in) + succinate(out) = (S)-malate(out) + succinate(in)</text>
        <dbReference type="Rhea" id="RHEA:29327"/>
        <dbReference type="ChEBI" id="CHEBI:15589"/>
        <dbReference type="ChEBI" id="CHEBI:30031"/>
    </reaction>
</comment>
<keyword evidence="18" id="KW-0687">Ribonucleoprotein</keyword>
<evidence type="ECO:0000256" key="31">
    <source>
        <dbReference type="ARBA" id="ARBA00075329"/>
    </source>
</evidence>
<dbReference type="PANTHER" id="PTHR45618">
    <property type="entry name" value="MITOCHONDRIAL DICARBOXYLATE CARRIER-RELATED"/>
    <property type="match status" value="1"/>
</dbReference>
<dbReference type="SUPFAM" id="SSF54736">
    <property type="entry name" value="ClpS-like"/>
    <property type="match status" value="1"/>
</dbReference>
<evidence type="ECO:0000256" key="12">
    <source>
        <dbReference type="ARBA" id="ARBA00022980"/>
    </source>
</evidence>
<evidence type="ECO:0000313" key="37">
    <source>
        <dbReference type="EMBL" id="KAF6295983.1"/>
    </source>
</evidence>
<comment type="catalytic activity">
    <reaction evidence="26">
        <text>succinate(out) + phosphate(in) = succinate(in) + phosphate(out)</text>
        <dbReference type="Rhea" id="RHEA:71627"/>
        <dbReference type="ChEBI" id="CHEBI:30031"/>
        <dbReference type="ChEBI" id="CHEBI:43474"/>
    </reaction>
</comment>
<evidence type="ECO:0000256" key="28">
    <source>
        <dbReference type="ARBA" id="ARBA00058301"/>
    </source>
</evidence>
<dbReference type="InterPro" id="IPR023395">
    <property type="entry name" value="MCP_dom_sf"/>
</dbReference>
<dbReference type="GO" id="GO:1990904">
    <property type="term" value="C:ribonucleoprotein complex"/>
    <property type="evidence" value="ECO:0007669"/>
    <property type="project" value="UniProtKB-KW"/>
</dbReference>
<evidence type="ECO:0000256" key="32">
    <source>
        <dbReference type="ARBA" id="ARBA00076498"/>
    </source>
</evidence>
<comment type="catalytic activity">
    <reaction evidence="25">
        <text>malonate(out) + succinate(in) = malonate(in) + succinate(out)</text>
        <dbReference type="Rhea" id="RHEA:71667"/>
        <dbReference type="ChEBI" id="CHEBI:15792"/>
        <dbReference type="ChEBI" id="CHEBI:30031"/>
    </reaction>
</comment>
<dbReference type="InterPro" id="IPR036235">
    <property type="entry name" value="Ribosomal_bL12_oligo_N_sf"/>
</dbReference>
<keyword evidence="17 33" id="KW-0472">Membrane</keyword>
<keyword evidence="4 34" id="KW-0813">Transport</keyword>
<comment type="similarity">
    <text evidence="2 34">Belongs to the mitochondrial carrier (TC 2.A.29) family.</text>
</comment>
<dbReference type="GO" id="GO:0003735">
    <property type="term" value="F:structural constituent of ribosome"/>
    <property type="evidence" value="ECO:0007669"/>
    <property type="project" value="InterPro"/>
</dbReference>
<dbReference type="Pfam" id="PF00153">
    <property type="entry name" value="Mito_carr"/>
    <property type="match status" value="3"/>
</dbReference>
<comment type="similarity">
    <text evidence="3">Belongs to the bacterial ribosomal protein bL12 family.</text>
</comment>
<dbReference type="GO" id="GO:0006869">
    <property type="term" value="P:lipid transport"/>
    <property type="evidence" value="ECO:0007669"/>
    <property type="project" value="UniProtKB-KW"/>
</dbReference>
<evidence type="ECO:0000256" key="29">
    <source>
        <dbReference type="ARBA" id="ARBA00072684"/>
    </source>
</evidence>
<comment type="catalytic activity">
    <reaction evidence="19">
        <text>(S)-malate(in) + sulfate(out) = (S)-malate(out) + sulfate(in)</text>
        <dbReference type="Rhea" id="RHEA:71615"/>
        <dbReference type="ChEBI" id="CHEBI:15589"/>
        <dbReference type="ChEBI" id="CHEBI:16189"/>
    </reaction>
</comment>
<proteinExistence type="inferred from homology"/>
<dbReference type="PRINTS" id="PR00784">
    <property type="entry name" value="MTUNCOUPLING"/>
</dbReference>
<dbReference type="Pfam" id="PF00542">
    <property type="entry name" value="Ribosomal_L12"/>
    <property type="match status" value="1"/>
</dbReference>
<evidence type="ECO:0000256" key="21">
    <source>
        <dbReference type="ARBA" id="ARBA00050604"/>
    </source>
</evidence>
<dbReference type="Gene3D" id="1.20.5.710">
    <property type="entry name" value="Single helix bin"/>
    <property type="match status" value="1"/>
</dbReference>
<keyword evidence="15" id="KW-0445">Lipid transport</keyword>
<dbReference type="GO" id="GO:0015297">
    <property type="term" value="F:antiporter activity"/>
    <property type="evidence" value="ECO:0007669"/>
    <property type="project" value="UniProtKB-KW"/>
</dbReference>
<keyword evidence="6" id="KW-1017">Isopeptide bond</keyword>
<dbReference type="VEuPathDB" id="HostDB:GeneID_118672477"/>
<dbReference type="GO" id="GO:0005310">
    <property type="term" value="F:dicarboxylic acid transmembrane transporter activity"/>
    <property type="evidence" value="ECO:0007669"/>
    <property type="project" value="UniProtKB-ARBA"/>
</dbReference>
<dbReference type="SUPFAM" id="SSF103506">
    <property type="entry name" value="Mitochondrial carrier"/>
    <property type="match status" value="1"/>
</dbReference>
<dbReference type="InterPro" id="IPR018108">
    <property type="entry name" value="MCP_transmembrane"/>
</dbReference>
<evidence type="ECO:0000256" key="10">
    <source>
        <dbReference type="ARBA" id="ARBA00022843"/>
    </source>
</evidence>
<accession>A0A7J7T6E9</accession>
<evidence type="ECO:0000256" key="2">
    <source>
        <dbReference type="ARBA" id="ARBA00006375"/>
    </source>
</evidence>
<evidence type="ECO:0000256" key="34">
    <source>
        <dbReference type="RuleBase" id="RU000488"/>
    </source>
</evidence>
<keyword evidence="12" id="KW-0689">Ribosomal protein</keyword>
<keyword evidence="16" id="KW-0496">Mitochondrion</keyword>
<comment type="function">
    <text evidence="28">As a component of the mitochondrial large ribosomal subunit, plays a role in mitochondrial translation. When present in mitochondria as a free protein not associated with the ribosome, associates with mitochondrial RNA polymerase POLRMT to activate transcription. Required for POLRMT stability.</text>
</comment>
<dbReference type="GO" id="GO:0005840">
    <property type="term" value="C:ribosome"/>
    <property type="evidence" value="ECO:0007669"/>
    <property type="project" value="UniProtKB-KW"/>
</dbReference>
<evidence type="ECO:0000256" key="5">
    <source>
        <dbReference type="ARBA" id="ARBA00022449"/>
    </source>
</evidence>
<keyword evidence="11" id="KW-0809">Transit peptide</keyword>
<reference evidence="37 38" key="1">
    <citation type="journal article" date="2020" name="Nature">
        <title>Six reference-quality genomes reveal evolution of bat adaptations.</title>
        <authorList>
            <person name="Jebb D."/>
            <person name="Huang Z."/>
            <person name="Pippel M."/>
            <person name="Hughes G.M."/>
            <person name="Lavrichenko K."/>
            <person name="Devanna P."/>
            <person name="Winkler S."/>
            <person name="Jermiin L.S."/>
            <person name="Skirmuntt E.C."/>
            <person name="Katzourakis A."/>
            <person name="Burkitt-Gray L."/>
            <person name="Ray D.A."/>
            <person name="Sullivan K.A.M."/>
            <person name="Roscito J.G."/>
            <person name="Kirilenko B.M."/>
            <person name="Davalos L.M."/>
            <person name="Corthals A.P."/>
            <person name="Power M.L."/>
            <person name="Jones G."/>
            <person name="Ransome R.D."/>
            <person name="Dechmann D.K.N."/>
            <person name="Locatelli A.G."/>
            <person name="Puechmaille S.J."/>
            <person name="Fedrigo O."/>
            <person name="Jarvis E.D."/>
            <person name="Hiller M."/>
            <person name="Vernes S.C."/>
            <person name="Myers E.W."/>
            <person name="Teeling E.C."/>
        </authorList>
    </citation>
    <scope>NUCLEOTIDE SEQUENCE [LARGE SCALE GENOMIC DNA]</scope>
    <source>
        <strain evidence="37">MMyoMyo1</strain>
        <tissue evidence="37">Flight muscle</tissue>
    </source>
</reference>
<evidence type="ECO:0000256" key="13">
    <source>
        <dbReference type="ARBA" id="ARBA00022989"/>
    </source>
</evidence>
<dbReference type="FunFam" id="3.30.1390.10:FF:000001">
    <property type="entry name" value="50S ribosomal protein L7/L12"/>
    <property type="match status" value="1"/>
</dbReference>
<evidence type="ECO:0000313" key="38">
    <source>
        <dbReference type="Proteomes" id="UP000527355"/>
    </source>
</evidence>
<name>A0A7J7T6E9_MYOMY</name>
<comment type="caution">
    <text evidence="37">The sequence shown here is derived from an EMBL/GenBank/DDBJ whole genome shotgun (WGS) entry which is preliminary data.</text>
</comment>
<comment type="catalytic activity">
    <reaction evidence="24">
        <text>(S)-malate(in) + phosphate(out) = (S)-malate(out) + phosphate(in)</text>
        <dbReference type="Rhea" id="RHEA:71607"/>
        <dbReference type="ChEBI" id="CHEBI:15589"/>
        <dbReference type="ChEBI" id="CHEBI:43474"/>
    </reaction>
</comment>
<dbReference type="InterPro" id="IPR002067">
    <property type="entry name" value="MCP"/>
</dbReference>
<dbReference type="GO" id="GO:0006412">
    <property type="term" value="P:translation"/>
    <property type="evidence" value="ECO:0007669"/>
    <property type="project" value="InterPro"/>
</dbReference>
<dbReference type="InterPro" id="IPR050391">
    <property type="entry name" value="Mito_Metabolite_Transporter"/>
</dbReference>
<evidence type="ECO:0000256" key="17">
    <source>
        <dbReference type="ARBA" id="ARBA00023136"/>
    </source>
</evidence>
<dbReference type="GO" id="GO:0005743">
    <property type="term" value="C:mitochondrial inner membrane"/>
    <property type="evidence" value="ECO:0007669"/>
    <property type="project" value="UniProtKB-SubCell"/>
</dbReference>
<dbReference type="Pfam" id="PF16320">
    <property type="entry name" value="Ribosomal_L12_N"/>
    <property type="match status" value="1"/>
</dbReference>
<evidence type="ECO:0000256" key="25">
    <source>
        <dbReference type="ARBA" id="ARBA00051777"/>
    </source>
</evidence>
<evidence type="ECO:0000256" key="26">
    <source>
        <dbReference type="ARBA" id="ARBA00052941"/>
    </source>
</evidence>
<evidence type="ECO:0000256" key="3">
    <source>
        <dbReference type="ARBA" id="ARBA00007197"/>
    </source>
</evidence>
<evidence type="ECO:0000256" key="16">
    <source>
        <dbReference type="ARBA" id="ARBA00023128"/>
    </source>
</evidence>
<evidence type="ECO:0000256" key="20">
    <source>
        <dbReference type="ARBA" id="ARBA00050259"/>
    </source>
</evidence>
<comment type="subcellular location">
    <subcellularLocation>
        <location evidence="1">Mitochondrion inner membrane</location>
        <topology evidence="1">Multi-pass membrane protein</topology>
    </subcellularLocation>
</comment>
<evidence type="ECO:0000256" key="24">
    <source>
        <dbReference type="ARBA" id="ARBA00051541"/>
    </source>
</evidence>
<keyword evidence="38" id="KW-1185">Reference proteome</keyword>
<keyword evidence="13" id="KW-1133">Transmembrane helix</keyword>
<keyword evidence="14" id="KW-0007">Acetylation</keyword>
<dbReference type="Proteomes" id="UP000527355">
    <property type="component" value="Unassembled WGS sequence"/>
</dbReference>
<organism evidence="37 38">
    <name type="scientific">Myotis myotis</name>
    <name type="common">Greater mouse-eared bat</name>
    <name type="synonym">Vespertilio myotis</name>
    <dbReference type="NCBI Taxonomy" id="51298"/>
    <lineage>
        <taxon>Eukaryota</taxon>
        <taxon>Metazoa</taxon>
        <taxon>Chordata</taxon>
        <taxon>Craniata</taxon>
        <taxon>Vertebrata</taxon>
        <taxon>Euteleostomi</taxon>
        <taxon>Mammalia</taxon>
        <taxon>Eutheria</taxon>
        <taxon>Laurasiatheria</taxon>
        <taxon>Chiroptera</taxon>
        <taxon>Yangochiroptera</taxon>
        <taxon>Vespertilionidae</taxon>
        <taxon>Myotis</taxon>
    </lineage>
</organism>
<evidence type="ECO:0000256" key="23">
    <source>
        <dbReference type="ARBA" id="ARBA00050932"/>
    </source>
</evidence>
<feature type="domain" description="Large ribosomal subunit protein bL12 C-terminal" evidence="35">
    <location>
        <begin position="131"/>
        <end position="191"/>
    </location>
</feature>
<evidence type="ECO:0000256" key="33">
    <source>
        <dbReference type="PROSITE-ProRule" id="PRU00282"/>
    </source>
</evidence>
<comment type="catalytic activity">
    <reaction evidence="22">
        <text>malonate(out) + (S)-malate(in) = malonate(in) + (S)-malate(out)</text>
        <dbReference type="Rhea" id="RHEA:71611"/>
        <dbReference type="ChEBI" id="CHEBI:15589"/>
        <dbReference type="ChEBI" id="CHEBI:15792"/>
    </reaction>
</comment>
<comment type="function">
    <text evidence="27">Catalyzes the electroneutral exchange or flux of physiologically important metabolites such as dicarboxylates (malonate, malate, succinate), inorganic sulfur-containing anions, and phosphate, across mitochondrial inner membrane. Plays an important role in gluconeogenesis, fatty acid metabolism, urea synthesis, and sulfur metabolism, particularly in liver, by supplying the substrates for the different metabolic processes. Regulates fatty acid release from adipocytes, and contributes to systemic insulin sensitivity.</text>
</comment>
<evidence type="ECO:0000256" key="22">
    <source>
        <dbReference type="ARBA" id="ARBA00050795"/>
    </source>
</evidence>
<evidence type="ECO:0000256" key="14">
    <source>
        <dbReference type="ARBA" id="ARBA00022990"/>
    </source>
</evidence>
<dbReference type="SUPFAM" id="SSF48300">
    <property type="entry name" value="Ribosomal protein L7/12, oligomerisation (N-terminal) domain"/>
    <property type="match status" value="1"/>
</dbReference>
<keyword evidence="5" id="KW-0050">Antiport</keyword>
<keyword evidence="8" id="KW-0677">Repeat</keyword>
<evidence type="ECO:0000256" key="6">
    <source>
        <dbReference type="ARBA" id="ARBA00022499"/>
    </source>
</evidence>
<feature type="repeat" description="Solcar" evidence="33">
    <location>
        <begin position="357"/>
        <end position="440"/>
    </location>
</feature>
<dbReference type="FunFam" id="1.20.5.710:FF:000006">
    <property type="entry name" value="39S ribosomal protein L12, mitochondrial"/>
    <property type="match status" value="1"/>
</dbReference>
<evidence type="ECO:0000256" key="30">
    <source>
        <dbReference type="ARBA" id="ARBA00072782"/>
    </source>
</evidence>
<protein>
    <recommendedName>
        <fullName evidence="29">Large ribosomal subunit protein bL12m</fullName>
    </recommendedName>
    <alternativeName>
        <fullName evidence="31">39S ribosomal protein L12, mitochondrial</fullName>
    </alternativeName>
    <alternativeName>
        <fullName evidence="30">Mitochondrial dicarboxylate carrier</fullName>
    </alternativeName>
    <alternativeName>
        <fullName evidence="32">Solute carrier family 25 member 10</fullName>
    </alternativeName>
</protein>
<evidence type="ECO:0000256" key="15">
    <source>
        <dbReference type="ARBA" id="ARBA00023055"/>
    </source>
</evidence>
<dbReference type="AlphaFoldDB" id="A0A7J7T6E9"/>
<dbReference type="VEuPathDB" id="HostDB:SLC25A10"/>
<feature type="repeat" description="Solcar" evidence="33">
    <location>
        <begin position="166"/>
        <end position="248"/>
    </location>
</feature>
<evidence type="ECO:0000259" key="35">
    <source>
        <dbReference type="Pfam" id="PF00542"/>
    </source>
</evidence>
<feature type="domain" description="Large ribosomal subunit protein bL12 oligomerization" evidence="36">
    <location>
        <begin position="63"/>
        <end position="113"/>
    </location>
</feature>
<keyword evidence="7 33" id="KW-0812">Transmembrane</keyword>
<sequence>MLPAAARPLWGPCLVLRGAALRFARQQVPRVSTVRLMRCSSHRRGEALAGAPLDNAPKEYPPKIQQLVQDIASLTLLEISDLNELLKKTLKIQEVGLMPMGGAMPAAAPAAAAPEAVEEEDIPKQKEQTHFTVRLTEAKPVDKVKLIKEIKNYVQGINLVQAKKLVESLPQEIKANVAKAEAEKIKAALEAVHLQTQQEVRMRMTGMALQVVRSDGVLALYNGLSASLCRQMTYSLTRFAIYETVRDRVAKGSEGPLPFYKKVLLGAVSGCVGGFVGTPADMVNVRMQNDVKLPPSQRRNYAHALDGLYRVAREEGLRKLFSGATMASSRGMLVTVGQLSCYDQAKQLVLGTGYLSDGIFTHFIASFIAGGCATVLCQPLDVLKTRLMNSKGEYQGVLHCTMETAKLGPLAFYKGLVPAGIRLMPHTVLTFVFLEQLRKHFGVKVPS</sequence>
<gene>
    <name evidence="37" type="ORF">mMyoMyo1_009116</name>
</gene>
<evidence type="ECO:0000259" key="36">
    <source>
        <dbReference type="Pfam" id="PF16320"/>
    </source>
</evidence>
<dbReference type="InterPro" id="IPR013823">
    <property type="entry name" value="Ribosomal_bL12_C"/>
</dbReference>
<evidence type="ECO:0000256" key="1">
    <source>
        <dbReference type="ARBA" id="ARBA00004448"/>
    </source>
</evidence>
<evidence type="ECO:0000256" key="8">
    <source>
        <dbReference type="ARBA" id="ARBA00022737"/>
    </source>
</evidence>
<evidence type="ECO:0000256" key="11">
    <source>
        <dbReference type="ARBA" id="ARBA00022946"/>
    </source>
</evidence>
<dbReference type="PROSITE" id="PS50920">
    <property type="entry name" value="SOLCAR"/>
    <property type="match status" value="3"/>
</dbReference>
<keyword evidence="10" id="KW-0832">Ubl conjugation</keyword>
<dbReference type="EMBL" id="JABWUV010000017">
    <property type="protein sequence ID" value="KAF6295983.1"/>
    <property type="molecule type" value="Genomic_DNA"/>
</dbReference>
<dbReference type="InterPro" id="IPR008932">
    <property type="entry name" value="Ribosomal_bL12_oligo"/>
</dbReference>
<evidence type="ECO:0000256" key="19">
    <source>
        <dbReference type="ARBA" id="ARBA00037004"/>
    </source>
</evidence>
<keyword evidence="9" id="KW-0999">Mitochondrion inner membrane</keyword>
<comment type="catalytic activity">
    <reaction evidence="20">
        <text>sulfate(out) + phosphate(in) = sulfate(in) + phosphate(out)</text>
        <dbReference type="Rhea" id="RHEA:71631"/>
        <dbReference type="ChEBI" id="CHEBI:16189"/>
        <dbReference type="ChEBI" id="CHEBI:43474"/>
    </reaction>
</comment>
<evidence type="ECO:0000256" key="27">
    <source>
        <dbReference type="ARBA" id="ARBA00057945"/>
    </source>
</evidence>
<evidence type="ECO:0000256" key="7">
    <source>
        <dbReference type="ARBA" id="ARBA00022692"/>
    </source>
</evidence>
<comment type="catalytic activity">
    <reaction evidence="21">
        <text>malonate(out) + phosphate(in) = malonate(in) + phosphate(out)</text>
        <dbReference type="Rhea" id="RHEA:71623"/>
        <dbReference type="ChEBI" id="CHEBI:15792"/>
        <dbReference type="ChEBI" id="CHEBI:43474"/>
    </reaction>
</comment>
<evidence type="ECO:0000256" key="18">
    <source>
        <dbReference type="ARBA" id="ARBA00023274"/>
    </source>
</evidence>
<dbReference type="Gene3D" id="1.50.40.10">
    <property type="entry name" value="Mitochondrial carrier domain"/>
    <property type="match status" value="1"/>
</dbReference>
<evidence type="ECO:0000256" key="9">
    <source>
        <dbReference type="ARBA" id="ARBA00022792"/>
    </source>
</evidence>
<dbReference type="FunFam" id="1.50.40.10:FF:000043">
    <property type="entry name" value="mitochondrial dicarboxylate carrier isoform X2"/>
    <property type="match status" value="1"/>
</dbReference>
<feature type="repeat" description="Solcar" evidence="33">
    <location>
        <begin position="261"/>
        <end position="348"/>
    </location>
</feature>
<evidence type="ECO:0000256" key="4">
    <source>
        <dbReference type="ARBA" id="ARBA00022448"/>
    </source>
</evidence>